<dbReference type="OrthoDB" id="4295522at2"/>
<feature type="domain" description="DinB-like" evidence="1">
    <location>
        <begin position="8"/>
        <end position="144"/>
    </location>
</feature>
<evidence type="ECO:0000313" key="3">
    <source>
        <dbReference type="Proteomes" id="UP000296862"/>
    </source>
</evidence>
<dbReference type="Pfam" id="PF12867">
    <property type="entry name" value="DinB_2"/>
    <property type="match status" value="1"/>
</dbReference>
<organism evidence="2 3">
    <name type="scientific">Flavobacterium sangjuense</name>
    <dbReference type="NCBI Taxonomy" id="2518177"/>
    <lineage>
        <taxon>Bacteria</taxon>
        <taxon>Pseudomonadati</taxon>
        <taxon>Bacteroidota</taxon>
        <taxon>Flavobacteriia</taxon>
        <taxon>Flavobacteriales</taxon>
        <taxon>Flavobacteriaceae</taxon>
        <taxon>Flavobacterium</taxon>
    </lineage>
</organism>
<accession>A0A4P7PQF9</accession>
<reference evidence="2 3" key="1">
    <citation type="submission" date="2019-04" db="EMBL/GenBank/DDBJ databases">
        <title>Flavobacterium sp. GS03.</title>
        <authorList>
            <person name="Kim H."/>
        </authorList>
    </citation>
    <scope>NUCLEOTIDE SEQUENCE [LARGE SCALE GENOMIC DNA]</scope>
    <source>
        <strain evidence="2 3">GS03</strain>
    </source>
</reference>
<keyword evidence="3" id="KW-1185">Reference proteome</keyword>
<dbReference type="AlphaFoldDB" id="A0A4P7PQF9"/>
<dbReference type="SUPFAM" id="SSF109854">
    <property type="entry name" value="DinB/YfiT-like putative metalloenzymes"/>
    <property type="match status" value="1"/>
</dbReference>
<evidence type="ECO:0000259" key="1">
    <source>
        <dbReference type="Pfam" id="PF12867"/>
    </source>
</evidence>
<evidence type="ECO:0000313" key="2">
    <source>
        <dbReference type="EMBL" id="QBZ97061.1"/>
    </source>
</evidence>
<sequence length="151" mass="17394">MDATFKIWETNRKLYLSLLENYSLEQLNKIPEGFSNNLAWNLGHIIVAQQGLVYRLSGLPTYVSDEMTNTYKNGTKPTGKTTQAEIDELKGLLFSLMEKTKEDYANGKFVTYTEYTTGTGFHLATTMEAMNFNNYHEAMHFGFMMNIRKFI</sequence>
<dbReference type="KEGG" id="fsn:GS03_00546"/>
<protein>
    <recommendedName>
        <fullName evidence="1">DinB-like domain-containing protein</fullName>
    </recommendedName>
</protein>
<dbReference type="InterPro" id="IPR024775">
    <property type="entry name" value="DinB-like"/>
</dbReference>
<name>A0A4P7PQF9_9FLAO</name>
<dbReference type="Gene3D" id="1.20.120.450">
    <property type="entry name" value="dinb family like domain"/>
    <property type="match status" value="1"/>
</dbReference>
<dbReference type="EMBL" id="CP038810">
    <property type="protein sequence ID" value="QBZ97061.1"/>
    <property type="molecule type" value="Genomic_DNA"/>
</dbReference>
<dbReference type="RefSeq" id="WP_136151036.1">
    <property type="nucleotide sequence ID" value="NZ_CP038810.1"/>
</dbReference>
<dbReference type="InterPro" id="IPR034660">
    <property type="entry name" value="DinB/YfiT-like"/>
</dbReference>
<dbReference type="Proteomes" id="UP000296862">
    <property type="component" value="Chromosome"/>
</dbReference>
<proteinExistence type="predicted"/>
<gene>
    <name evidence="2" type="ORF">GS03_00546</name>
</gene>